<sequence>ECSERTGNVPHLACFLYCNEENESYEWSARKYCLTSLLNMKGEALEVHSRKQIVFKIDKYFSGFHQRLWSRFRIFYQGFIKDDKIVVEARIKVIKVRGVISMLKFDFSSPPSFVADNVVLVVEGKKVHVGKQYLAMHSPIFQSMFYGEFVEKGKEEIELKDVSHEEFIELLYVI</sequence>
<dbReference type="CDD" id="cd01165">
    <property type="entry name" value="BTB_POZ"/>
    <property type="match status" value="1"/>
</dbReference>
<reference evidence="2" key="1">
    <citation type="submission" date="2023-10" db="EMBL/GenBank/DDBJ databases">
        <title>Genome assembly of Pristionchus species.</title>
        <authorList>
            <person name="Yoshida K."/>
            <person name="Sommer R.J."/>
        </authorList>
    </citation>
    <scope>NUCLEOTIDE SEQUENCE</scope>
    <source>
        <strain evidence="2">RS5133</strain>
    </source>
</reference>
<dbReference type="InterPro" id="IPR011333">
    <property type="entry name" value="SKP1/BTB/POZ_sf"/>
</dbReference>
<dbReference type="SUPFAM" id="SSF49599">
    <property type="entry name" value="TRAF domain-like"/>
    <property type="match status" value="1"/>
</dbReference>
<dbReference type="SUPFAM" id="SSF54695">
    <property type="entry name" value="POZ domain"/>
    <property type="match status" value="1"/>
</dbReference>
<gene>
    <name evidence="2" type="ORF">PFISCL1PPCAC_20925</name>
</gene>
<feature type="non-terminal residue" evidence="2">
    <location>
        <position position="1"/>
    </location>
</feature>
<dbReference type="PANTHER" id="PTHR47022:SF1">
    <property type="entry name" value="BTB AND MATH DOMAIN-CONTAINING PROTEIN 36-RELATED"/>
    <property type="match status" value="1"/>
</dbReference>
<feature type="non-terminal residue" evidence="2">
    <location>
        <position position="174"/>
    </location>
</feature>
<evidence type="ECO:0000313" key="3">
    <source>
        <dbReference type="Proteomes" id="UP001432322"/>
    </source>
</evidence>
<dbReference type="InterPro" id="IPR008974">
    <property type="entry name" value="TRAF-like"/>
</dbReference>
<dbReference type="EMBL" id="BTSY01000005">
    <property type="protein sequence ID" value="GMT29628.1"/>
    <property type="molecule type" value="Genomic_DNA"/>
</dbReference>
<dbReference type="Pfam" id="PF00917">
    <property type="entry name" value="MATH"/>
    <property type="match status" value="1"/>
</dbReference>
<dbReference type="AlphaFoldDB" id="A0AAV5WDS0"/>
<comment type="caution">
    <text evidence="2">The sequence shown here is derived from an EMBL/GenBank/DDBJ whole genome shotgun (WGS) entry which is preliminary data.</text>
</comment>
<accession>A0AAV5WDS0</accession>
<dbReference type="InterPro" id="IPR002083">
    <property type="entry name" value="MATH/TRAF_dom"/>
</dbReference>
<dbReference type="Proteomes" id="UP001432322">
    <property type="component" value="Unassembled WGS sequence"/>
</dbReference>
<name>A0AAV5WDS0_9BILA</name>
<organism evidence="2 3">
    <name type="scientific">Pristionchus fissidentatus</name>
    <dbReference type="NCBI Taxonomy" id="1538716"/>
    <lineage>
        <taxon>Eukaryota</taxon>
        <taxon>Metazoa</taxon>
        <taxon>Ecdysozoa</taxon>
        <taxon>Nematoda</taxon>
        <taxon>Chromadorea</taxon>
        <taxon>Rhabditida</taxon>
        <taxon>Rhabditina</taxon>
        <taxon>Diplogasteromorpha</taxon>
        <taxon>Diplogasteroidea</taxon>
        <taxon>Neodiplogasteridae</taxon>
        <taxon>Pristionchus</taxon>
    </lineage>
</organism>
<keyword evidence="3" id="KW-1185">Reference proteome</keyword>
<dbReference type="Gene3D" id="2.60.210.10">
    <property type="entry name" value="Apoptosis, Tumor Necrosis Factor Receptor Associated Protein 2, Chain A"/>
    <property type="match status" value="1"/>
</dbReference>
<proteinExistence type="predicted"/>
<evidence type="ECO:0000259" key="1">
    <source>
        <dbReference type="PROSITE" id="PS50097"/>
    </source>
</evidence>
<dbReference type="Pfam" id="PF00651">
    <property type="entry name" value="BTB"/>
    <property type="match status" value="1"/>
</dbReference>
<dbReference type="InterPro" id="IPR000210">
    <property type="entry name" value="BTB/POZ_dom"/>
</dbReference>
<dbReference type="PROSITE" id="PS50097">
    <property type="entry name" value="BTB"/>
    <property type="match status" value="1"/>
</dbReference>
<dbReference type="Gene3D" id="3.30.710.10">
    <property type="entry name" value="Potassium Channel Kv1.1, Chain A"/>
    <property type="match status" value="1"/>
</dbReference>
<feature type="domain" description="BTB" evidence="1">
    <location>
        <begin position="116"/>
        <end position="174"/>
    </location>
</feature>
<protein>
    <recommendedName>
        <fullName evidence="1">BTB domain-containing protein</fullName>
    </recommendedName>
</protein>
<dbReference type="PANTHER" id="PTHR47022">
    <property type="entry name" value="BTB AND MATH DOMAIN-CONTAINING PROTEIN 36-RELATED"/>
    <property type="match status" value="1"/>
</dbReference>
<evidence type="ECO:0000313" key="2">
    <source>
        <dbReference type="EMBL" id="GMT29628.1"/>
    </source>
</evidence>